<evidence type="ECO:0000256" key="5">
    <source>
        <dbReference type="ARBA" id="ARBA00022525"/>
    </source>
</evidence>
<evidence type="ECO:0000256" key="8">
    <source>
        <dbReference type="ARBA" id="ARBA00022676"/>
    </source>
</evidence>
<keyword evidence="7" id="KW-0645">Protease</keyword>
<dbReference type="Pfam" id="PF00905">
    <property type="entry name" value="Transpeptidase"/>
    <property type="match status" value="1"/>
</dbReference>
<keyword evidence="14 21" id="KW-1133">Transmembrane helix</keyword>
<dbReference type="GO" id="GO:0006508">
    <property type="term" value="P:proteolysis"/>
    <property type="evidence" value="ECO:0007669"/>
    <property type="project" value="UniProtKB-KW"/>
</dbReference>
<dbReference type="NCBIfam" id="TIGR02074">
    <property type="entry name" value="PBP_1a_fam"/>
    <property type="match status" value="1"/>
</dbReference>
<evidence type="ECO:0000256" key="19">
    <source>
        <dbReference type="ARBA" id="ARBA00049902"/>
    </source>
</evidence>
<evidence type="ECO:0000259" key="23">
    <source>
        <dbReference type="Pfam" id="PF00912"/>
    </source>
</evidence>
<dbReference type="InterPro" id="IPR001264">
    <property type="entry name" value="Glyco_trans_51"/>
</dbReference>
<dbReference type="OrthoDB" id="9766909at2"/>
<organism evidence="24 25">
    <name type="scientific">Streptococcus danieliae</name>
    <dbReference type="NCBI Taxonomy" id="747656"/>
    <lineage>
        <taxon>Bacteria</taxon>
        <taxon>Bacillati</taxon>
        <taxon>Bacillota</taxon>
        <taxon>Bacilli</taxon>
        <taxon>Lactobacillales</taxon>
        <taxon>Streptococcaceae</taxon>
        <taxon>Streptococcus</taxon>
    </lineage>
</organism>
<keyword evidence="12" id="KW-0133">Cell shape</keyword>
<keyword evidence="16" id="KW-0511">Multifunctional enzyme</keyword>
<dbReference type="GO" id="GO:0008360">
    <property type="term" value="P:regulation of cell shape"/>
    <property type="evidence" value="ECO:0007669"/>
    <property type="project" value="UniProtKB-KW"/>
</dbReference>
<dbReference type="GO" id="GO:0008955">
    <property type="term" value="F:peptidoglycan glycosyltransferase activity"/>
    <property type="evidence" value="ECO:0007669"/>
    <property type="project" value="UniProtKB-EC"/>
</dbReference>
<feature type="compositionally biased region" description="Polar residues" evidence="20">
    <location>
        <begin position="30"/>
        <end position="47"/>
    </location>
</feature>
<dbReference type="RefSeq" id="WP_160332854.1">
    <property type="nucleotide sequence ID" value="NZ_WSRS01000039.1"/>
</dbReference>
<dbReference type="NCBIfam" id="NF038276">
    <property type="entry name" value="strep_PBP2A"/>
    <property type="match status" value="1"/>
</dbReference>
<dbReference type="GO" id="GO:0009252">
    <property type="term" value="P:peptidoglycan biosynthetic process"/>
    <property type="evidence" value="ECO:0007669"/>
    <property type="project" value="UniProtKB-KW"/>
</dbReference>
<evidence type="ECO:0000313" key="25">
    <source>
        <dbReference type="Proteomes" id="UP000461595"/>
    </source>
</evidence>
<evidence type="ECO:0000256" key="9">
    <source>
        <dbReference type="ARBA" id="ARBA00022679"/>
    </source>
</evidence>
<dbReference type="GO" id="GO:0005576">
    <property type="term" value="C:extracellular region"/>
    <property type="evidence" value="ECO:0007669"/>
    <property type="project" value="UniProtKB-SubCell"/>
</dbReference>
<dbReference type="GO" id="GO:0008658">
    <property type="term" value="F:penicillin binding"/>
    <property type="evidence" value="ECO:0007669"/>
    <property type="project" value="InterPro"/>
</dbReference>
<dbReference type="EMBL" id="WSRS01000039">
    <property type="protein sequence ID" value="MVX59049.1"/>
    <property type="molecule type" value="Genomic_DNA"/>
</dbReference>
<dbReference type="Gene3D" id="1.10.3810.10">
    <property type="entry name" value="Biosynthetic peptidoglycan transglycosylase-like"/>
    <property type="match status" value="1"/>
</dbReference>
<evidence type="ECO:0000256" key="10">
    <source>
        <dbReference type="ARBA" id="ARBA00022692"/>
    </source>
</evidence>
<dbReference type="Gene3D" id="6.20.370.110">
    <property type="match status" value="1"/>
</dbReference>
<proteinExistence type="inferred from homology"/>
<dbReference type="InterPro" id="IPR053473">
    <property type="entry name" value="Cell_Wall_Biosynth_Protein"/>
</dbReference>
<reference evidence="24 25" key="1">
    <citation type="submission" date="2019-12" db="EMBL/GenBank/DDBJ databases">
        <title>Microbes associate with the intestines of laboratory mice.</title>
        <authorList>
            <person name="Navarre W."/>
            <person name="Wong E."/>
        </authorList>
    </citation>
    <scope>NUCLEOTIDE SEQUENCE [LARGE SCALE GENOMIC DNA]</scope>
    <source>
        <strain evidence="24 25">NM51_B2-22</strain>
    </source>
</reference>
<evidence type="ECO:0000256" key="15">
    <source>
        <dbReference type="ARBA" id="ARBA00023136"/>
    </source>
</evidence>
<keyword evidence="6" id="KW-0121">Carboxypeptidase</keyword>
<keyword evidence="15 21" id="KW-0472">Membrane</keyword>
<comment type="caution">
    <text evidence="24">The sequence shown here is derived from an EMBL/GenBank/DDBJ whole genome shotgun (WGS) entry which is preliminary data.</text>
</comment>
<dbReference type="SUPFAM" id="SSF53955">
    <property type="entry name" value="Lysozyme-like"/>
    <property type="match status" value="1"/>
</dbReference>
<accession>A0A7X3KCA4</accession>
<evidence type="ECO:0000256" key="4">
    <source>
        <dbReference type="ARBA" id="ARBA00022475"/>
    </source>
</evidence>
<dbReference type="Gene3D" id="3.40.710.10">
    <property type="entry name" value="DD-peptidase/beta-lactamase superfamily"/>
    <property type="match status" value="1"/>
</dbReference>
<evidence type="ECO:0000256" key="12">
    <source>
        <dbReference type="ARBA" id="ARBA00022960"/>
    </source>
</evidence>
<dbReference type="InterPro" id="IPR036950">
    <property type="entry name" value="PBP_transglycosylase"/>
</dbReference>
<comment type="subcellular location">
    <subcellularLocation>
        <location evidence="1">Secreted</location>
    </subcellularLocation>
</comment>
<comment type="catalytic activity">
    <reaction evidence="18">
        <text>Preferential cleavage: (Ac)2-L-Lys-D-Ala-|-D-Ala. Also transpeptidation of peptidyl-alanyl moieties that are N-acyl substituents of D-alanine.</text>
        <dbReference type="EC" id="3.4.16.4"/>
    </reaction>
</comment>
<feature type="domain" description="Penicillin-binding protein transpeptidase" evidence="22">
    <location>
        <begin position="386"/>
        <end position="658"/>
    </location>
</feature>
<evidence type="ECO:0000256" key="20">
    <source>
        <dbReference type="SAM" id="MobiDB-lite"/>
    </source>
</evidence>
<dbReference type="PANTHER" id="PTHR32282:SF32">
    <property type="entry name" value="PENICILLIN-BINDING PROTEIN 2A"/>
    <property type="match status" value="1"/>
</dbReference>
<evidence type="ECO:0000256" key="13">
    <source>
        <dbReference type="ARBA" id="ARBA00022984"/>
    </source>
</evidence>
<feature type="transmembrane region" description="Helical" evidence="21">
    <location>
        <begin position="72"/>
        <end position="92"/>
    </location>
</feature>
<comment type="catalytic activity">
    <reaction evidence="19">
        <text>[GlcNAc-(1-&gt;4)-Mur2Ac(oyl-L-Ala-gamma-D-Glu-L-Lys-D-Ala-D-Ala)](n)-di-trans,octa-cis-undecaprenyl diphosphate + beta-D-GlcNAc-(1-&gt;4)-Mur2Ac(oyl-L-Ala-gamma-D-Glu-L-Lys-D-Ala-D-Ala)-di-trans,octa-cis-undecaprenyl diphosphate = [GlcNAc-(1-&gt;4)-Mur2Ac(oyl-L-Ala-gamma-D-Glu-L-Lys-D-Ala-D-Ala)](n+1)-di-trans,octa-cis-undecaprenyl diphosphate + di-trans,octa-cis-undecaprenyl diphosphate + H(+)</text>
        <dbReference type="Rhea" id="RHEA:23708"/>
        <dbReference type="Rhea" id="RHEA-COMP:9602"/>
        <dbReference type="Rhea" id="RHEA-COMP:9603"/>
        <dbReference type="ChEBI" id="CHEBI:15378"/>
        <dbReference type="ChEBI" id="CHEBI:58405"/>
        <dbReference type="ChEBI" id="CHEBI:60033"/>
        <dbReference type="ChEBI" id="CHEBI:78435"/>
        <dbReference type="EC" id="2.4.99.28"/>
    </reaction>
</comment>
<evidence type="ECO:0000313" key="24">
    <source>
        <dbReference type="EMBL" id="MVX59049.1"/>
    </source>
</evidence>
<dbReference type="InterPro" id="IPR012338">
    <property type="entry name" value="Beta-lactam/transpept-like"/>
</dbReference>
<evidence type="ECO:0000256" key="11">
    <source>
        <dbReference type="ARBA" id="ARBA00022801"/>
    </source>
</evidence>
<evidence type="ECO:0000256" key="7">
    <source>
        <dbReference type="ARBA" id="ARBA00022670"/>
    </source>
</evidence>
<dbReference type="GO" id="GO:0071555">
    <property type="term" value="P:cell wall organization"/>
    <property type="evidence" value="ECO:0007669"/>
    <property type="project" value="UniProtKB-KW"/>
</dbReference>
<evidence type="ECO:0000256" key="2">
    <source>
        <dbReference type="ARBA" id="ARBA00007090"/>
    </source>
</evidence>
<keyword evidence="13" id="KW-0573">Peptidoglycan synthesis</keyword>
<keyword evidence="9" id="KW-0808">Transferase</keyword>
<evidence type="ECO:0000256" key="18">
    <source>
        <dbReference type="ARBA" id="ARBA00034000"/>
    </source>
</evidence>
<dbReference type="SUPFAM" id="SSF56601">
    <property type="entry name" value="beta-lactamase/transpeptidase-like"/>
    <property type="match status" value="1"/>
</dbReference>
<name>A0A7X3KCA4_9STRE</name>
<dbReference type="GO" id="GO:0030288">
    <property type="term" value="C:outer membrane-bounded periplasmic space"/>
    <property type="evidence" value="ECO:0007669"/>
    <property type="project" value="TreeGrafter"/>
</dbReference>
<evidence type="ECO:0000256" key="1">
    <source>
        <dbReference type="ARBA" id="ARBA00004613"/>
    </source>
</evidence>
<dbReference type="GO" id="GO:0009002">
    <property type="term" value="F:serine-type D-Ala-D-Ala carboxypeptidase activity"/>
    <property type="evidence" value="ECO:0007669"/>
    <property type="project" value="UniProtKB-EC"/>
</dbReference>
<dbReference type="Proteomes" id="UP000461595">
    <property type="component" value="Unassembled WGS sequence"/>
</dbReference>
<comment type="similarity">
    <text evidence="2">In the C-terminal section; belongs to the transpeptidase family.</text>
</comment>
<evidence type="ECO:0000256" key="16">
    <source>
        <dbReference type="ARBA" id="ARBA00023268"/>
    </source>
</evidence>
<gene>
    <name evidence="24" type="ORF">E5983_05235</name>
</gene>
<dbReference type="InterPro" id="IPR023346">
    <property type="entry name" value="Lysozyme-like_dom_sf"/>
</dbReference>
<dbReference type="InterPro" id="IPR001460">
    <property type="entry name" value="PCN-bd_Tpept"/>
</dbReference>
<keyword evidence="11" id="KW-0378">Hydrolase</keyword>
<keyword evidence="8" id="KW-0328">Glycosyltransferase</keyword>
<protein>
    <submittedName>
        <fullName evidence="24">PBP1A family penicillin-binding protein</fullName>
    </submittedName>
</protein>
<keyword evidence="17" id="KW-0961">Cell wall biogenesis/degradation</keyword>
<evidence type="ECO:0000256" key="21">
    <source>
        <dbReference type="SAM" id="Phobius"/>
    </source>
</evidence>
<keyword evidence="10 21" id="KW-0812">Transmembrane</keyword>
<evidence type="ECO:0000256" key="6">
    <source>
        <dbReference type="ARBA" id="ARBA00022645"/>
    </source>
</evidence>
<keyword evidence="4" id="KW-1003">Cell membrane</keyword>
<evidence type="ECO:0000259" key="22">
    <source>
        <dbReference type="Pfam" id="PF00905"/>
    </source>
</evidence>
<sequence length="746" mass="81738">MNRLKSAFEQFLQLFKATENPEETGLPPEEQSSYDWSLADETSPNSRSESKKKAGFWPAFRRFWRRYHLTKILLILFLSFSLLVGGWLFYLAKSANVDDLQNALKATTIIYDRNDDEAGSLTGRKGTYIELPAISANLQNAVVATEDRSFYENSGINYVRFALAIVTAGRSGGGSTITQQLAKNAFLSQDQTIQRKAKEFFLALELTKTYSKEEILTMYLNNAYYGNGIWGIEDASQKYFGVSASELSLDQAATLAGMLKGPELYNPLSSLENASNRRNTVLQNMVNAGYISQAEADQAATVNMAGQLSDTYAGKTDDYRYPSYFDALISEAERVYGLSEEDIVNNGYRIYTELDQNYQANMQLIYDNEALFPQAADGSHAQSGSVALDPQTGGVRGLVGRVNSDENPEFRSFNYATQSKRSPGSTIKPIVSYTPALAAGWSINTELNNSKKTYGDYNIDNYAGMTTNPTVPMYEALADSLNIPAVATLDELGVEKGVDSAKKFGLKLTNDTPTLGMALGSGFETNPLQMAQSYGAFANGGVMRDAHLITKIENASGQIIKTHKSTSKRVMSASDANKMNQMMLGTFTNGTGIYAAPAGYTMAGKTGTMETDFNPDVSSDQWVIGYTPDVVISQWLGFPETDQEHYLTGTSSTEAATIFQSMASSVLPYTEGSSFSVENAYAANGIAPVNIYDQDENTNKDSLNSFLNDVQNQAQTMVDQAKEALNSAQLPEKAKNLWDSFTGLFQ</sequence>
<feature type="domain" description="Glycosyl transferase family 51" evidence="23">
    <location>
        <begin position="123"/>
        <end position="285"/>
    </location>
</feature>
<comment type="similarity">
    <text evidence="3">In the N-terminal section; belongs to the glycosyltransferase 51 family.</text>
</comment>
<dbReference type="FunFam" id="1.10.3810.10:FF:000001">
    <property type="entry name" value="Penicillin-binding protein 1A"/>
    <property type="match status" value="1"/>
</dbReference>
<keyword evidence="5" id="KW-0964">Secreted</keyword>
<evidence type="ECO:0000256" key="3">
    <source>
        <dbReference type="ARBA" id="ARBA00007739"/>
    </source>
</evidence>
<feature type="region of interest" description="Disordered" evidence="20">
    <location>
        <begin position="19"/>
        <end position="51"/>
    </location>
</feature>
<dbReference type="PANTHER" id="PTHR32282">
    <property type="entry name" value="BINDING PROTEIN TRANSPEPTIDASE, PUTATIVE-RELATED"/>
    <property type="match status" value="1"/>
</dbReference>
<evidence type="ECO:0000256" key="14">
    <source>
        <dbReference type="ARBA" id="ARBA00022989"/>
    </source>
</evidence>
<dbReference type="Pfam" id="PF00912">
    <property type="entry name" value="Transgly"/>
    <property type="match status" value="1"/>
</dbReference>
<dbReference type="InterPro" id="IPR050396">
    <property type="entry name" value="Glycosyltr_51/Transpeptidase"/>
</dbReference>
<dbReference type="AlphaFoldDB" id="A0A7X3KCA4"/>
<evidence type="ECO:0000256" key="17">
    <source>
        <dbReference type="ARBA" id="ARBA00023316"/>
    </source>
</evidence>